<dbReference type="InterPro" id="IPR022707">
    <property type="entry name" value="Mot1_central_dom"/>
</dbReference>
<gene>
    <name evidence="5" type="primary">CHR16215</name>
    <name evidence="5" type="ORF">BN14_00313</name>
</gene>
<keyword evidence="1" id="KW-0347">Helicase</keyword>
<evidence type="ECO:0000313" key="6">
    <source>
        <dbReference type="Proteomes" id="UP000012065"/>
    </source>
</evidence>
<dbReference type="SUPFAM" id="SSF48371">
    <property type="entry name" value="ARM repeat"/>
    <property type="match status" value="1"/>
</dbReference>
<proteinExistence type="predicted"/>
<dbReference type="InterPro" id="IPR044972">
    <property type="entry name" value="Mot1"/>
</dbReference>
<dbReference type="HOGENOM" id="CLU_007913_0_0_1"/>
<dbReference type="GO" id="GO:0004386">
    <property type="term" value="F:helicase activity"/>
    <property type="evidence" value="ECO:0007669"/>
    <property type="project" value="UniProtKB-KW"/>
</dbReference>
<evidence type="ECO:0000256" key="2">
    <source>
        <dbReference type="ARBA" id="ARBA00023125"/>
    </source>
</evidence>
<dbReference type="PANTHER" id="PTHR36498:SF1">
    <property type="entry name" value="TATA-BINDING PROTEIN-ASSOCIATED FACTOR 172"/>
    <property type="match status" value="1"/>
</dbReference>
<keyword evidence="2" id="KW-0238">DNA-binding</keyword>
<sequence length="823" mass="88137">MTSRLDRLLLLLDNGSSPSIRHTAARQIGQLAAKSLPRDAPVAATVQIKVEAGVEELKSSSTDVCYGRASEDWTEALSVAGMLLPYLRSKSSETRSAAALALSHICSFLPLWSPSPSNGSTDPMDVDTPEPPTFPSFDLPSLLSHGKLLLASEGKEYAAPSHPADLARARKDAMSRLGLDFLQDVGGGDDMDWERELAAGETKSEATSEPARPSPTPPAPTPAPAPAPAVASAPAPTQTPAPAPAPVQEDLSGLSARERNRLKRKRKPGNGAFVTAANSAPPTGNGQSEASGGKVRLVATEDGPQPQRVQSGSKPPAHVSPTPTPSTTASKLPDDSKVVIDPSKGGQVSAKQEATTPAVIKANEGEWVWGGIVRVLELDLFSPMWEVRHGAAMALREIVKVQGGAGGMKVDLPPTKMHYCTKPGAMRLQLNFWLYLFSIDLEISSATRLLHRSEKLYLNLLRPSFYICPGGSKPTLDETPSKGKANGSKHATPGVVWEVRHAGLLGLKYEVAVRRDLVDTSREDARDILQGVVGAALIGLGDNDDDVRSVAASCLVPIAAEIVARLPDAVPGVLEVLWASLQDMKDDLGSSVGAVMDLLGKSHGTLVSLPSVIEILSDPARSRPLSVLAPTLYPFFRHTISGVRLAVVNTLRTFLSSCGRSSITKLEDLKLEEGTTKSDPDLPVKTENGTDLIALSRDWITRPIFQLLFQNLIIEERDDIRRATSQVWSDAVAIVSENANPDPNEGGLPYLVHEVVYNWLCLLATVVGEPLNPVYFFHPARKGDEGHNVDKNAMQQDLSLLGVDVVYRGRLEAAKAIDERGYD</sequence>
<dbReference type="AlphaFoldDB" id="M5BHU3"/>
<dbReference type="GO" id="GO:0003677">
    <property type="term" value="F:DNA binding"/>
    <property type="evidence" value="ECO:0007669"/>
    <property type="project" value="UniProtKB-KW"/>
</dbReference>
<accession>M5BHU3</accession>
<comment type="caution">
    <text evidence="5">The sequence shown here is derived from an EMBL/GenBank/DDBJ whole genome shotgun (WGS) entry which is preliminary data.</text>
</comment>
<dbReference type="Proteomes" id="UP000012065">
    <property type="component" value="Unassembled WGS sequence"/>
</dbReference>
<dbReference type="GO" id="GO:0017025">
    <property type="term" value="F:TBP-class protein binding"/>
    <property type="evidence" value="ECO:0007669"/>
    <property type="project" value="InterPro"/>
</dbReference>
<dbReference type="EC" id="3.6.4.-" evidence="5"/>
<keyword evidence="5" id="KW-0378">Hydrolase</keyword>
<feature type="compositionally biased region" description="Low complexity" evidence="3">
    <location>
        <begin position="315"/>
        <end position="330"/>
    </location>
</feature>
<feature type="compositionally biased region" description="Pro residues" evidence="3">
    <location>
        <begin position="212"/>
        <end position="227"/>
    </location>
</feature>
<dbReference type="EMBL" id="CAOJ01000376">
    <property type="protein sequence ID" value="CCO26293.1"/>
    <property type="molecule type" value="Genomic_DNA"/>
</dbReference>
<feature type="domain" description="Mot1 central" evidence="4">
    <location>
        <begin position="752"/>
        <end position="817"/>
    </location>
</feature>
<dbReference type="Pfam" id="PF12054">
    <property type="entry name" value="DUF3535"/>
    <property type="match status" value="1"/>
</dbReference>
<evidence type="ECO:0000313" key="5">
    <source>
        <dbReference type="EMBL" id="CCO26293.1"/>
    </source>
</evidence>
<dbReference type="Gene3D" id="1.25.10.10">
    <property type="entry name" value="Leucine-rich Repeat Variant"/>
    <property type="match status" value="1"/>
</dbReference>
<feature type="compositionally biased region" description="Polar residues" evidence="3">
    <location>
        <begin position="276"/>
        <end position="290"/>
    </location>
</feature>
<feature type="region of interest" description="Disordered" evidence="3">
    <location>
        <begin position="198"/>
        <end position="351"/>
    </location>
</feature>
<name>M5BHU3_THACB</name>
<protein>
    <submittedName>
        <fullName evidence="5">TATA-binding protein-associated factor 172</fullName>
        <ecNumber evidence="5">3.6.4.-</ecNumber>
    </submittedName>
</protein>
<evidence type="ECO:0000256" key="1">
    <source>
        <dbReference type="ARBA" id="ARBA00022806"/>
    </source>
</evidence>
<dbReference type="GO" id="GO:0016887">
    <property type="term" value="F:ATP hydrolysis activity"/>
    <property type="evidence" value="ECO:0007669"/>
    <property type="project" value="InterPro"/>
</dbReference>
<evidence type="ECO:0000256" key="3">
    <source>
        <dbReference type="SAM" id="MobiDB-lite"/>
    </source>
</evidence>
<dbReference type="PANTHER" id="PTHR36498">
    <property type="entry name" value="TATA-BINDING PROTEIN-ASSOCIATED FACTOR 172"/>
    <property type="match status" value="1"/>
</dbReference>
<keyword evidence="1" id="KW-0067">ATP-binding</keyword>
<organism evidence="5 6">
    <name type="scientific">Thanatephorus cucumeris (strain AG1-IB / isolate 7/3/14)</name>
    <name type="common">Lettuce bottom rot fungus</name>
    <name type="synonym">Rhizoctonia solani</name>
    <dbReference type="NCBI Taxonomy" id="1108050"/>
    <lineage>
        <taxon>Eukaryota</taxon>
        <taxon>Fungi</taxon>
        <taxon>Dikarya</taxon>
        <taxon>Basidiomycota</taxon>
        <taxon>Agaricomycotina</taxon>
        <taxon>Agaricomycetes</taxon>
        <taxon>Cantharellales</taxon>
        <taxon>Ceratobasidiaceae</taxon>
        <taxon>Rhizoctonia</taxon>
        <taxon>Rhizoctonia solani AG-1</taxon>
    </lineage>
</organism>
<reference evidence="5 6" key="1">
    <citation type="journal article" date="2013" name="J. Biotechnol.">
        <title>Establishment and interpretation of the genome sequence of the phytopathogenic fungus Rhizoctonia solani AG1-IB isolate 7/3/14.</title>
        <authorList>
            <person name="Wibberg D.W."/>
            <person name="Jelonek L.J."/>
            <person name="Rupp O.R."/>
            <person name="Hennig M.H."/>
            <person name="Eikmeyer F.E."/>
            <person name="Goesmann A.G."/>
            <person name="Hartmann A.H."/>
            <person name="Borriss R.B."/>
            <person name="Grosch R.G."/>
            <person name="Puehler A.P."/>
            <person name="Schlueter A.S."/>
        </authorList>
    </citation>
    <scope>NUCLEOTIDE SEQUENCE [LARGE SCALE GENOMIC DNA]</scope>
    <source>
        <strain evidence="6">AG1-IB / isolate 7/3/14</strain>
    </source>
</reference>
<evidence type="ECO:0000259" key="4">
    <source>
        <dbReference type="Pfam" id="PF12054"/>
    </source>
</evidence>
<keyword evidence="1" id="KW-0547">Nucleotide-binding</keyword>
<dbReference type="InterPro" id="IPR016024">
    <property type="entry name" value="ARM-type_fold"/>
</dbReference>
<dbReference type="InterPro" id="IPR011989">
    <property type="entry name" value="ARM-like"/>
</dbReference>